<feature type="region of interest" description="Disordered" evidence="1">
    <location>
        <begin position="235"/>
        <end position="321"/>
    </location>
</feature>
<feature type="compositionally biased region" description="Basic and acidic residues" evidence="1">
    <location>
        <begin position="510"/>
        <end position="519"/>
    </location>
</feature>
<feature type="compositionally biased region" description="Basic and acidic residues" evidence="1">
    <location>
        <begin position="979"/>
        <end position="1010"/>
    </location>
</feature>
<feature type="region of interest" description="Disordered" evidence="1">
    <location>
        <begin position="112"/>
        <end position="153"/>
    </location>
</feature>
<evidence type="ECO:0000256" key="1">
    <source>
        <dbReference type="SAM" id="MobiDB-lite"/>
    </source>
</evidence>
<proteinExistence type="predicted"/>
<dbReference type="Proteomes" id="UP000308197">
    <property type="component" value="Unassembled WGS sequence"/>
</dbReference>
<keyword evidence="3" id="KW-1185">Reference proteome</keyword>
<feature type="compositionally biased region" description="Low complexity" evidence="1">
    <location>
        <begin position="37"/>
        <end position="51"/>
    </location>
</feature>
<feature type="compositionally biased region" description="Polar residues" evidence="1">
    <location>
        <begin position="395"/>
        <end position="416"/>
    </location>
</feature>
<protein>
    <submittedName>
        <fullName evidence="2">Uncharacterized protein</fullName>
    </submittedName>
</protein>
<dbReference type="EMBL" id="ML211093">
    <property type="protein sequence ID" value="TFK88955.1"/>
    <property type="molecule type" value="Genomic_DNA"/>
</dbReference>
<feature type="compositionally biased region" description="Basic and acidic residues" evidence="1">
    <location>
        <begin position="1"/>
        <end position="15"/>
    </location>
</feature>
<dbReference type="STRING" id="1314778.A0A5C3PGS0"/>
<sequence length="1038" mass="115009">MSCRDNPEKSPRNRYEGPTPTSARQNPPVILVPATPPAANQAQDAAGDAAAPAHPLNYAQAAALPAAQNHVIVWPVNPPTAVDPRATPVLRPQVTQDGDNIPTLVLPPPALSATLSLPPGSPASSNESSLPSSSPIRYTSSISTSPGTVRGEDGQDAVLQATNADTNNAIASQPAVDEPEGQPASSYEAFWAQFDTPIVSDSNLPSALQTPRVLGDHQGNAQTDPVWPILTQMAAPPPTANGEGNENAPPSDVPVSHPPVASRFRKWRRGTSPVSGERVKKSARRKDKAKVSLPAARSNPVLDMDNPWTVPEPESHHASRNQYPLSMFPSTVAQSINQTPYTDFARPMSATTSFYERRNDSASYPTPHAAHDSPFEFKPLQPNNDRPPPPINLLSRTTTSSARRVAETSTRPSTETWAVRAPALRGTQDAPAPERSQSRDDSMTFTPRLEEDETFEARHRLREVLSDPMPRNSRARTYQGPIVEDLPEDGELEYASPLRPESAIGWSQNRTRDDEDARRNGFTLPPLDHRRRLAPRTEISPSRGSRQSDSEPRSQLRMSESRFSHDEAPRTPRQMSVDIPDDPQRAASSPPLHVPPPRHYRRDQHQDLQRDPASSPTPASRLRSLDIFDVGDDDNMPEAVRRGGAAAAAEDERPTPIPREGDPEIHLHDPEAHLRGMSDNWIQEVWSDPTGTSITLSTFNPHFTRSYGANRRTASDLRQAIARITGESGFLVIAPDQAADNYGRGPVEWAITGLSTEAVELVLRRRVWSFKAITFFPRRRALDNPRWVLALEGFLDDGVATIHRAVRSTFERPQVRQQIEQMIRANPEYADIPTNEAFRRIMATLRVTVYTLDNDTVVANVLLRSPTQSVRVWRRWIQELRELTFGSFHTAIARVRRVSACAGCSGVDHPSHLCPFPRMLGWNGPDAAGGQSYSIDGRERRAQRTAPPRPADQRPRSLHGYASNNQTSSQAGPSNARLSTRDAERERSGPERDREYTRNQGRDRHNERRGGAPSRRMQRDDSRPPKGGRDGQRRERRR</sequence>
<name>A0A5C3PGS0_9APHY</name>
<organism evidence="2 3">
    <name type="scientific">Polyporus arcularius HHB13444</name>
    <dbReference type="NCBI Taxonomy" id="1314778"/>
    <lineage>
        <taxon>Eukaryota</taxon>
        <taxon>Fungi</taxon>
        <taxon>Dikarya</taxon>
        <taxon>Basidiomycota</taxon>
        <taxon>Agaricomycotina</taxon>
        <taxon>Agaricomycetes</taxon>
        <taxon>Polyporales</taxon>
        <taxon>Polyporaceae</taxon>
        <taxon>Polyporus</taxon>
    </lineage>
</organism>
<feature type="region of interest" description="Disordered" evidence="1">
    <location>
        <begin position="925"/>
        <end position="1038"/>
    </location>
</feature>
<feature type="compositionally biased region" description="Low complexity" evidence="1">
    <location>
        <begin position="249"/>
        <end position="262"/>
    </location>
</feature>
<evidence type="ECO:0000313" key="3">
    <source>
        <dbReference type="Proteomes" id="UP000308197"/>
    </source>
</evidence>
<feature type="compositionally biased region" description="Basic and acidic residues" evidence="1">
    <location>
        <begin position="650"/>
        <end position="664"/>
    </location>
</feature>
<feature type="compositionally biased region" description="Low complexity" evidence="1">
    <location>
        <begin position="112"/>
        <end position="146"/>
    </location>
</feature>
<reference evidence="2 3" key="1">
    <citation type="journal article" date="2019" name="Nat. Ecol. Evol.">
        <title>Megaphylogeny resolves global patterns of mushroom evolution.</title>
        <authorList>
            <person name="Varga T."/>
            <person name="Krizsan K."/>
            <person name="Foldi C."/>
            <person name="Dima B."/>
            <person name="Sanchez-Garcia M."/>
            <person name="Sanchez-Ramirez S."/>
            <person name="Szollosi G.J."/>
            <person name="Szarkandi J.G."/>
            <person name="Papp V."/>
            <person name="Albert L."/>
            <person name="Andreopoulos W."/>
            <person name="Angelini C."/>
            <person name="Antonin V."/>
            <person name="Barry K.W."/>
            <person name="Bougher N.L."/>
            <person name="Buchanan P."/>
            <person name="Buyck B."/>
            <person name="Bense V."/>
            <person name="Catcheside P."/>
            <person name="Chovatia M."/>
            <person name="Cooper J."/>
            <person name="Damon W."/>
            <person name="Desjardin D."/>
            <person name="Finy P."/>
            <person name="Geml J."/>
            <person name="Haridas S."/>
            <person name="Hughes K."/>
            <person name="Justo A."/>
            <person name="Karasinski D."/>
            <person name="Kautmanova I."/>
            <person name="Kiss B."/>
            <person name="Kocsube S."/>
            <person name="Kotiranta H."/>
            <person name="LaButti K.M."/>
            <person name="Lechner B.E."/>
            <person name="Liimatainen K."/>
            <person name="Lipzen A."/>
            <person name="Lukacs Z."/>
            <person name="Mihaltcheva S."/>
            <person name="Morgado L.N."/>
            <person name="Niskanen T."/>
            <person name="Noordeloos M.E."/>
            <person name="Ohm R.A."/>
            <person name="Ortiz-Santana B."/>
            <person name="Ovrebo C."/>
            <person name="Racz N."/>
            <person name="Riley R."/>
            <person name="Savchenko A."/>
            <person name="Shiryaev A."/>
            <person name="Soop K."/>
            <person name="Spirin V."/>
            <person name="Szebenyi C."/>
            <person name="Tomsovsky M."/>
            <person name="Tulloss R.E."/>
            <person name="Uehling J."/>
            <person name="Grigoriev I.V."/>
            <person name="Vagvolgyi C."/>
            <person name="Papp T."/>
            <person name="Martin F.M."/>
            <person name="Miettinen O."/>
            <person name="Hibbett D.S."/>
            <person name="Nagy L.G."/>
        </authorList>
    </citation>
    <scope>NUCLEOTIDE SEQUENCE [LARGE SCALE GENOMIC DNA]</scope>
    <source>
        <strain evidence="2 3">HHB13444</strain>
    </source>
</reference>
<feature type="compositionally biased region" description="Basic and acidic residues" evidence="1">
    <location>
        <begin position="546"/>
        <end position="570"/>
    </location>
</feature>
<evidence type="ECO:0000313" key="2">
    <source>
        <dbReference type="EMBL" id="TFK88955.1"/>
    </source>
</evidence>
<feature type="compositionally biased region" description="Polar residues" evidence="1">
    <location>
        <begin position="962"/>
        <end position="978"/>
    </location>
</feature>
<feature type="compositionally biased region" description="Basic and acidic residues" evidence="1">
    <location>
        <begin position="455"/>
        <end position="465"/>
    </location>
</feature>
<dbReference type="InParanoid" id="A0A5C3PGS0"/>
<dbReference type="AlphaFoldDB" id="A0A5C3PGS0"/>
<feature type="region of interest" description="Disordered" evidence="1">
    <location>
        <begin position="1"/>
        <end position="51"/>
    </location>
</feature>
<gene>
    <name evidence="2" type="ORF">K466DRAFT_564449</name>
</gene>
<feature type="compositionally biased region" description="Basic and acidic residues" evidence="1">
    <location>
        <begin position="1017"/>
        <end position="1038"/>
    </location>
</feature>
<feature type="region of interest" description="Disordered" evidence="1">
    <location>
        <begin position="357"/>
        <end position="664"/>
    </location>
</feature>
<accession>A0A5C3PGS0</accession>